<proteinExistence type="predicted"/>
<dbReference type="InterPro" id="IPR036339">
    <property type="entry name" value="PUB-like_dom_sf"/>
</dbReference>
<dbReference type="PROSITE" id="PS00194">
    <property type="entry name" value="THIOREDOXIN_1"/>
    <property type="match status" value="1"/>
</dbReference>
<dbReference type="InterPro" id="IPR017937">
    <property type="entry name" value="Thioredoxin_CS"/>
</dbReference>
<evidence type="ECO:0000256" key="1">
    <source>
        <dbReference type="ARBA" id="ARBA00022448"/>
    </source>
</evidence>
<reference evidence="6 7" key="1">
    <citation type="submission" date="2024-10" db="EMBL/GenBank/DDBJ databases">
        <title>Updated reference genomes for cyclostephanoid diatoms.</title>
        <authorList>
            <person name="Roberts W.R."/>
            <person name="Alverson A.J."/>
        </authorList>
    </citation>
    <scope>NUCLEOTIDE SEQUENCE [LARGE SCALE GENOMIC DNA]</scope>
    <source>
        <strain evidence="6 7">AJA276-08</strain>
    </source>
</reference>
<dbReference type="CDD" id="cd02947">
    <property type="entry name" value="TRX_family"/>
    <property type="match status" value="1"/>
</dbReference>
<dbReference type="Proteomes" id="UP001530315">
    <property type="component" value="Unassembled WGS sequence"/>
</dbReference>
<dbReference type="InterPro" id="IPR018997">
    <property type="entry name" value="PUB_domain"/>
</dbReference>
<dbReference type="InterPro" id="IPR013766">
    <property type="entry name" value="Thioredoxin_domain"/>
</dbReference>
<gene>
    <name evidence="6" type="ORF">ACHAW5_003770</name>
</gene>
<accession>A0ABD3NH37</accession>
<keyword evidence="2" id="KW-0249">Electron transport</keyword>
<feature type="region of interest" description="Disordered" evidence="4">
    <location>
        <begin position="98"/>
        <end position="157"/>
    </location>
</feature>
<comment type="caution">
    <text evidence="6">The sequence shown here is derived from an EMBL/GenBank/DDBJ whole genome shotgun (WGS) entry which is preliminary data.</text>
</comment>
<dbReference type="PANTHER" id="PTHR45663">
    <property type="entry name" value="GEO12009P1"/>
    <property type="match status" value="1"/>
</dbReference>
<sequence>MSVPMEVAIAAVYSTLSSSSPPPSSSSSGVAVAVVDEAAARSVVTNEINAVSGVPANCDEVRTLMEEGHADDVFLIRRALAFSEMNVDDARAILVADREDEEAEAEAEAEEGRRRREEEMEEEGRHMKTVTVDYPADFDPPTTGVASSASAPLPSPARPAPANIDDVVFEGTAEDLHRLVIESPVPVLLDVYADWCGPCKQLTPALEQVCVNAGGMIRLVKVNTDQQRSISGCLDVKALPTVFGVRDGRVINSFQGMPRDEGAIRDFLMGLIVPGQKFNPPLSTEEEGRYEELSSKLLKLASASSFSFSSRERLQGHVSKLLDELVESAGGGDAGMAVADDSARALRSLMSNVINHPFDEKYRKVKLDNRVVAAKIACHPACVAVLGRVGFARNDDDGGSSTLVVAKGKKVVNIAPFVVGRDAIDRWIDRNRHAIAKAGRRRRDEAERARLAAAAVEAEGDAVDDEAEDGDDEAEDDEDAPSACVLKVRLEGTKKAHDLTMDADDTLGALLGRLPFPVDDGATVQFTCVARRLVVRSTDAVQMSRTLSQLKLTPAASIVVRVMGEVAEGQGDPDTDVVAKGGRSSLAERAASQKKKVTGSHSMHSIGLYTKDDGSKAETFESGGVLYEHVVSDDEDENVNEVDGGDRESDVSAPEEGLHESEDFEG</sequence>
<dbReference type="PROSITE" id="PS51352">
    <property type="entry name" value="THIOREDOXIN_2"/>
    <property type="match status" value="1"/>
</dbReference>
<dbReference type="SUPFAM" id="SSF52833">
    <property type="entry name" value="Thioredoxin-like"/>
    <property type="match status" value="1"/>
</dbReference>
<keyword evidence="3" id="KW-1015">Disulfide bond</keyword>
<feature type="compositionally biased region" description="Acidic residues" evidence="4">
    <location>
        <begin position="458"/>
        <end position="480"/>
    </location>
</feature>
<feature type="compositionally biased region" description="Basic and acidic residues" evidence="4">
    <location>
        <begin position="110"/>
        <end position="126"/>
    </location>
</feature>
<feature type="region of interest" description="Disordered" evidence="4">
    <location>
        <begin position="629"/>
        <end position="666"/>
    </location>
</feature>
<evidence type="ECO:0000313" key="6">
    <source>
        <dbReference type="EMBL" id="KAL3774698.1"/>
    </source>
</evidence>
<dbReference type="AlphaFoldDB" id="A0ABD3NH37"/>
<dbReference type="InterPro" id="IPR036249">
    <property type="entry name" value="Thioredoxin-like_sf"/>
</dbReference>
<feature type="compositionally biased region" description="Acidic residues" evidence="4">
    <location>
        <begin position="98"/>
        <end position="109"/>
    </location>
</feature>
<dbReference type="Pfam" id="PF00085">
    <property type="entry name" value="Thioredoxin"/>
    <property type="match status" value="1"/>
</dbReference>
<dbReference type="SUPFAM" id="SSF143503">
    <property type="entry name" value="PUG domain-like"/>
    <property type="match status" value="1"/>
</dbReference>
<dbReference type="Gene3D" id="1.20.58.2190">
    <property type="match status" value="1"/>
</dbReference>
<protein>
    <recommendedName>
        <fullName evidence="5">Thioredoxin domain-containing protein</fullName>
    </recommendedName>
</protein>
<evidence type="ECO:0000259" key="5">
    <source>
        <dbReference type="PROSITE" id="PS51352"/>
    </source>
</evidence>
<keyword evidence="1" id="KW-0813">Transport</keyword>
<dbReference type="PANTHER" id="PTHR45663:SF11">
    <property type="entry name" value="GEO12009P1"/>
    <property type="match status" value="1"/>
</dbReference>
<feature type="compositionally biased region" description="Basic and acidic residues" evidence="4">
    <location>
        <begin position="644"/>
        <end position="666"/>
    </location>
</feature>
<feature type="domain" description="Thioredoxin" evidence="5">
    <location>
        <begin position="149"/>
        <end position="273"/>
    </location>
</feature>
<name>A0ABD3NH37_9STRA</name>
<evidence type="ECO:0000256" key="2">
    <source>
        <dbReference type="ARBA" id="ARBA00022982"/>
    </source>
</evidence>
<evidence type="ECO:0000313" key="7">
    <source>
        <dbReference type="Proteomes" id="UP001530315"/>
    </source>
</evidence>
<evidence type="ECO:0000256" key="4">
    <source>
        <dbReference type="SAM" id="MobiDB-lite"/>
    </source>
</evidence>
<dbReference type="Pfam" id="PF09409">
    <property type="entry name" value="PUB"/>
    <property type="match status" value="1"/>
</dbReference>
<dbReference type="CDD" id="cd09212">
    <property type="entry name" value="PUB"/>
    <property type="match status" value="1"/>
</dbReference>
<dbReference type="Gene3D" id="3.40.30.10">
    <property type="entry name" value="Glutaredoxin"/>
    <property type="match status" value="1"/>
</dbReference>
<evidence type="ECO:0000256" key="3">
    <source>
        <dbReference type="ARBA" id="ARBA00023157"/>
    </source>
</evidence>
<organism evidence="6 7">
    <name type="scientific">Stephanodiscus triporus</name>
    <dbReference type="NCBI Taxonomy" id="2934178"/>
    <lineage>
        <taxon>Eukaryota</taxon>
        <taxon>Sar</taxon>
        <taxon>Stramenopiles</taxon>
        <taxon>Ochrophyta</taxon>
        <taxon>Bacillariophyta</taxon>
        <taxon>Coscinodiscophyceae</taxon>
        <taxon>Thalassiosirophycidae</taxon>
        <taxon>Stephanodiscales</taxon>
        <taxon>Stephanodiscaceae</taxon>
        <taxon>Stephanodiscus</taxon>
    </lineage>
</organism>
<keyword evidence="7" id="KW-1185">Reference proteome</keyword>
<dbReference type="EMBL" id="JALLAZ020001451">
    <property type="protein sequence ID" value="KAL3774698.1"/>
    <property type="molecule type" value="Genomic_DNA"/>
</dbReference>
<feature type="region of interest" description="Disordered" evidence="4">
    <location>
        <begin position="456"/>
        <end position="481"/>
    </location>
</feature>